<organism evidence="2 3">
    <name type="scientific">Spinacia oleracea</name>
    <name type="common">Spinach</name>
    <dbReference type="NCBI Taxonomy" id="3562"/>
    <lineage>
        <taxon>Eukaryota</taxon>
        <taxon>Viridiplantae</taxon>
        <taxon>Streptophyta</taxon>
        <taxon>Embryophyta</taxon>
        <taxon>Tracheophyta</taxon>
        <taxon>Spermatophyta</taxon>
        <taxon>Magnoliopsida</taxon>
        <taxon>eudicotyledons</taxon>
        <taxon>Gunneridae</taxon>
        <taxon>Pentapetalae</taxon>
        <taxon>Caryophyllales</taxon>
        <taxon>Chenopodiaceae</taxon>
        <taxon>Chenopodioideae</taxon>
        <taxon>Anserineae</taxon>
        <taxon>Spinacia</taxon>
    </lineage>
</organism>
<evidence type="ECO:0000259" key="1">
    <source>
        <dbReference type="Pfam" id="PF14244"/>
    </source>
</evidence>
<keyword evidence="2" id="KW-1185">Reference proteome</keyword>
<dbReference type="OrthoDB" id="911950at2759"/>
<dbReference type="Pfam" id="PF14244">
    <property type="entry name" value="Retrotran_gag_3"/>
    <property type="match status" value="1"/>
</dbReference>
<gene>
    <name evidence="3" type="primary">LOC110804493</name>
</gene>
<dbReference type="AlphaFoldDB" id="A0A9R0KBQ7"/>
<reference evidence="2" key="1">
    <citation type="journal article" date="2021" name="Nat. Commun.">
        <title>Genomic analyses provide insights into spinach domestication and the genetic basis of agronomic traits.</title>
        <authorList>
            <person name="Cai X."/>
            <person name="Sun X."/>
            <person name="Xu C."/>
            <person name="Sun H."/>
            <person name="Wang X."/>
            <person name="Ge C."/>
            <person name="Zhang Z."/>
            <person name="Wang Q."/>
            <person name="Fei Z."/>
            <person name="Jiao C."/>
            <person name="Wang Q."/>
        </authorList>
    </citation>
    <scope>NUCLEOTIDE SEQUENCE [LARGE SCALE GENOMIC DNA]</scope>
    <source>
        <strain evidence="2">cv. Varoflay</strain>
    </source>
</reference>
<accession>A0A9R0KBQ7</accession>
<dbReference type="InterPro" id="IPR029472">
    <property type="entry name" value="Copia-like_N"/>
</dbReference>
<dbReference type="RefSeq" id="XP_021865779.1">
    <property type="nucleotide sequence ID" value="XM_022010087.1"/>
</dbReference>
<dbReference type="GeneID" id="110804493"/>
<dbReference type="KEGG" id="soe:110804493"/>
<name>A0A9R0KBQ7_SPIOL</name>
<sequence>MTETNSNTNLNPYKDPLFIAVNENATTSLGSILLDGNNFMNWSRSIRIALGAKNKLVFLKGKHPKPTEGADEMQKWTRYDYMVRSWLLDTMKPEIASSLVIMPSTKRLREEIVERYGQTSAPQLFQPKKDLWFVEQNNMSVSEYYCKLKDLWIAQYLSKSDYMLPSVVL</sequence>
<proteinExistence type="predicted"/>
<dbReference type="Proteomes" id="UP000813463">
    <property type="component" value="Chromosome 5"/>
</dbReference>
<protein>
    <recommendedName>
        <fullName evidence="1">Retrotransposon Copia-like N-terminal domain-containing protein</fullName>
    </recommendedName>
</protein>
<dbReference type="PANTHER" id="PTHR37610:SF40">
    <property type="entry name" value="OS01G0909600 PROTEIN"/>
    <property type="match status" value="1"/>
</dbReference>
<evidence type="ECO:0000313" key="2">
    <source>
        <dbReference type="Proteomes" id="UP000813463"/>
    </source>
</evidence>
<evidence type="ECO:0000313" key="3">
    <source>
        <dbReference type="RefSeq" id="XP_021865779.1"/>
    </source>
</evidence>
<feature type="domain" description="Retrotransposon Copia-like N-terminal" evidence="1">
    <location>
        <begin position="22"/>
        <end position="66"/>
    </location>
</feature>
<reference evidence="3" key="2">
    <citation type="submission" date="2025-08" db="UniProtKB">
        <authorList>
            <consortium name="RefSeq"/>
        </authorList>
    </citation>
    <scope>IDENTIFICATION</scope>
    <source>
        <tissue evidence="3">Leaf</tissue>
    </source>
</reference>
<dbReference type="PANTHER" id="PTHR37610">
    <property type="entry name" value="CCHC-TYPE DOMAIN-CONTAINING PROTEIN"/>
    <property type="match status" value="1"/>
</dbReference>